<evidence type="ECO:0000313" key="3">
    <source>
        <dbReference type="Proteomes" id="UP000574390"/>
    </source>
</evidence>
<feature type="region of interest" description="Disordered" evidence="1">
    <location>
        <begin position="1"/>
        <end position="34"/>
    </location>
</feature>
<protein>
    <submittedName>
        <fullName evidence="2">Cullin-4A</fullName>
    </submittedName>
</protein>
<feature type="non-terminal residue" evidence="2">
    <location>
        <position position="1"/>
    </location>
</feature>
<organism evidence="2 3">
    <name type="scientific">Perkinsus olseni</name>
    <name type="common">Perkinsus atlanticus</name>
    <dbReference type="NCBI Taxonomy" id="32597"/>
    <lineage>
        <taxon>Eukaryota</taxon>
        <taxon>Sar</taxon>
        <taxon>Alveolata</taxon>
        <taxon>Perkinsozoa</taxon>
        <taxon>Perkinsea</taxon>
        <taxon>Perkinsida</taxon>
        <taxon>Perkinsidae</taxon>
        <taxon>Perkinsus</taxon>
    </lineage>
</organism>
<proteinExistence type="predicted"/>
<dbReference type="EMBL" id="JABANM010026451">
    <property type="protein sequence ID" value="KAF4712958.1"/>
    <property type="molecule type" value="Genomic_DNA"/>
</dbReference>
<reference evidence="2 3" key="1">
    <citation type="submission" date="2020-04" db="EMBL/GenBank/DDBJ databases">
        <title>Perkinsus olseni comparative genomics.</title>
        <authorList>
            <person name="Bogema D.R."/>
        </authorList>
    </citation>
    <scope>NUCLEOTIDE SEQUENCE [LARGE SCALE GENOMIC DNA]</scope>
    <source>
        <strain evidence="2">ATCC PRA-205</strain>
    </source>
</reference>
<sequence>MVDDSSTTTTAEMHPSARRRIMSSNHHSVTIPDRLPPVRRYSKLAKSIAYRPGQVAVYHPMLERKLILKPFQVHPPELPADFVADSWENSLRGAVRASYGCDGGVEKMQGSKS</sequence>
<name>A0A7J6QX51_PEROL</name>
<dbReference type="Proteomes" id="UP000574390">
    <property type="component" value="Unassembled WGS sequence"/>
</dbReference>
<accession>A0A7J6QX51</accession>
<evidence type="ECO:0000256" key="1">
    <source>
        <dbReference type="SAM" id="MobiDB-lite"/>
    </source>
</evidence>
<feature type="compositionally biased region" description="Polar residues" evidence="1">
    <location>
        <begin position="1"/>
        <end position="11"/>
    </location>
</feature>
<gene>
    <name evidence="2" type="primary">CUL4A_6</name>
    <name evidence="2" type="ORF">FOZ62_030927</name>
</gene>
<dbReference type="AlphaFoldDB" id="A0A7J6QX51"/>
<evidence type="ECO:0000313" key="2">
    <source>
        <dbReference type="EMBL" id="KAF4712958.1"/>
    </source>
</evidence>
<comment type="caution">
    <text evidence="2">The sequence shown here is derived from an EMBL/GenBank/DDBJ whole genome shotgun (WGS) entry which is preliminary data.</text>
</comment>